<dbReference type="SMART" id="SM00855">
    <property type="entry name" value="PGAM"/>
    <property type="match status" value="1"/>
</dbReference>
<accession>A0A1F5YFE5</accession>
<dbReference type="EMBL" id="MFJB01000080">
    <property type="protein sequence ID" value="OGF98908.1"/>
    <property type="molecule type" value="Genomic_DNA"/>
</dbReference>
<dbReference type="Proteomes" id="UP000177396">
    <property type="component" value="Unassembled WGS sequence"/>
</dbReference>
<dbReference type="AlphaFoldDB" id="A0A1F5YFE5"/>
<dbReference type="Gene3D" id="3.40.50.1240">
    <property type="entry name" value="Phosphoglycerate mutase-like"/>
    <property type="match status" value="1"/>
</dbReference>
<dbReference type="InterPro" id="IPR029033">
    <property type="entry name" value="His_PPase_superfam"/>
</dbReference>
<gene>
    <name evidence="1" type="ORF">A2153_00805</name>
</gene>
<dbReference type="CDD" id="cd07067">
    <property type="entry name" value="HP_PGM_like"/>
    <property type="match status" value="1"/>
</dbReference>
<dbReference type="SUPFAM" id="SSF53254">
    <property type="entry name" value="Phosphoglycerate mutase-like"/>
    <property type="match status" value="1"/>
</dbReference>
<dbReference type="PANTHER" id="PTHR48100">
    <property type="entry name" value="BROAD-SPECIFICITY PHOSPHATASE YOR283W-RELATED"/>
    <property type="match status" value="1"/>
</dbReference>
<protein>
    <recommendedName>
        <fullName evidence="3">Phosphoglycerate mutase</fullName>
    </recommendedName>
</protein>
<dbReference type="PANTHER" id="PTHR48100:SF1">
    <property type="entry name" value="HISTIDINE PHOSPHATASE FAMILY PROTEIN-RELATED"/>
    <property type="match status" value="1"/>
</dbReference>
<dbReference type="GO" id="GO:0016791">
    <property type="term" value="F:phosphatase activity"/>
    <property type="evidence" value="ECO:0007669"/>
    <property type="project" value="TreeGrafter"/>
</dbReference>
<evidence type="ECO:0008006" key="3">
    <source>
        <dbReference type="Google" id="ProtNLM"/>
    </source>
</evidence>
<comment type="caution">
    <text evidence="1">The sequence shown here is derived from an EMBL/GenBank/DDBJ whole genome shotgun (WGS) entry which is preliminary data.</text>
</comment>
<dbReference type="InterPro" id="IPR013078">
    <property type="entry name" value="His_Pase_superF_clade-1"/>
</dbReference>
<evidence type="ECO:0000313" key="2">
    <source>
        <dbReference type="Proteomes" id="UP000177396"/>
    </source>
</evidence>
<sequence>MAKTILIFLRHGQVSNDRQIVYGRLPGFGLSAQGREEVKQATALLAKYKIHKIYASPLLRTRQTAQILAKKFKIKPVFSRLLLEVNLIYQGMPILEFKSQIQAHLYDPVNILKGQESIETISKRMSRYVNMVKQKYPGKIILAVSHGDPIVILKATTTGKKFTWEFKRDNYLSTAGWLIMIIDNEKFIWQ</sequence>
<dbReference type="InterPro" id="IPR050275">
    <property type="entry name" value="PGM_Phosphatase"/>
</dbReference>
<organism evidence="1 2">
    <name type="scientific">Candidatus Gottesmanbacteria bacterium RBG_16_38_7b</name>
    <dbReference type="NCBI Taxonomy" id="1798372"/>
    <lineage>
        <taxon>Bacteria</taxon>
        <taxon>Candidatus Gottesmaniibacteriota</taxon>
    </lineage>
</organism>
<evidence type="ECO:0000313" key="1">
    <source>
        <dbReference type="EMBL" id="OGF98908.1"/>
    </source>
</evidence>
<dbReference type="GO" id="GO:0005737">
    <property type="term" value="C:cytoplasm"/>
    <property type="evidence" value="ECO:0007669"/>
    <property type="project" value="TreeGrafter"/>
</dbReference>
<dbReference type="Pfam" id="PF00300">
    <property type="entry name" value="His_Phos_1"/>
    <property type="match status" value="1"/>
</dbReference>
<name>A0A1F5YFE5_9BACT</name>
<reference evidence="1 2" key="1">
    <citation type="journal article" date="2016" name="Nat. Commun.">
        <title>Thousands of microbial genomes shed light on interconnected biogeochemical processes in an aquifer system.</title>
        <authorList>
            <person name="Anantharaman K."/>
            <person name="Brown C.T."/>
            <person name="Hug L.A."/>
            <person name="Sharon I."/>
            <person name="Castelle C.J."/>
            <person name="Probst A.J."/>
            <person name="Thomas B.C."/>
            <person name="Singh A."/>
            <person name="Wilkins M.J."/>
            <person name="Karaoz U."/>
            <person name="Brodie E.L."/>
            <person name="Williams K.H."/>
            <person name="Hubbard S.S."/>
            <person name="Banfield J.F."/>
        </authorList>
    </citation>
    <scope>NUCLEOTIDE SEQUENCE [LARGE SCALE GENOMIC DNA]</scope>
</reference>
<proteinExistence type="predicted"/>